<dbReference type="GO" id="GO:0016787">
    <property type="term" value="F:hydrolase activity"/>
    <property type="evidence" value="ECO:0007669"/>
    <property type="project" value="InterPro"/>
</dbReference>
<protein>
    <recommendedName>
        <fullName evidence="2">Putative 5'-nucleotidase C-terminal domain-containing protein</fullName>
    </recommendedName>
</protein>
<dbReference type="AlphaFoldDB" id="A0AAD4BBY0"/>
<evidence type="ECO:0000313" key="4">
    <source>
        <dbReference type="Proteomes" id="UP001194468"/>
    </source>
</evidence>
<dbReference type="InterPro" id="IPR053828">
    <property type="entry name" value="Nucleosidase_C"/>
</dbReference>
<keyword evidence="4" id="KW-1185">Reference proteome</keyword>
<dbReference type="Pfam" id="PF21953">
    <property type="entry name" value="NadN_nucleosid_C"/>
    <property type="match status" value="1"/>
</dbReference>
<dbReference type="Proteomes" id="UP001194468">
    <property type="component" value="Unassembled WGS sequence"/>
</dbReference>
<keyword evidence="1" id="KW-0732">Signal</keyword>
<evidence type="ECO:0000259" key="2">
    <source>
        <dbReference type="Pfam" id="PF21953"/>
    </source>
</evidence>
<feature type="domain" description="Putative 5'-nucleotidase C-terminal" evidence="2">
    <location>
        <begin position="164"/>
        <end position="266"/>
    </location>
</feature>
<comment type="caution">
    <text evidence="3">The sequence shown here is derived from an EMBL/GenBank/DDBJ whole genome shotgun (WGS) entry which is preliminary data.</text>
</comment>
<dbReference type="EMBL" id="WHUW01000237">
    <property type="protein sequence ID" value="KAF8416997.1"/>
    <property type="molecule type" value="Genomic_DNA"/>
</dbReference>
<dbReference type="InterPro" id="IPR036907">
    <property type="entry name" value="5'-Nucleotdase_C_sf"/>
</dbReference>
<name>A0AAD4BBY0_BOLED</name>
<dbReference type="SUPFAM" id="SSF55816">
    <property type="entry name" value="5'-nucleotidase (syn. UDP-sugar hydrolase), C-terminal domain"/>
    <property type="match status" value="1"/>
</dbReference>
<reference evidence="3" key="1">
    <citation type="submission" date="2019-10" db="EMBL/GenBank/DDBJ databases">
        <authorList>
            <consortium name="DOE Joint Genome Institute"/>
            <person name="Kuo A."/>
            <person name="Miyauchi S."/>
            <person name="Kiss E."/>
            <person name="Drula E."/>
            <person name="Kohler A."/>
            <person name="Sanchez-Garcia M."/>
            <person name="Andreopoulos B."/>
            <person name="Barry K.W."/>
            <person name="Bonito G."/>
            <person name="Buee M."/>
            <person name="Carver A."/>
            <person name="Chen C."/>
            <person name="Cichocki N."/>
            <person name="Clum A."/>
            <person name="Culley D."/>
            <person name="Crous P.W."/>
            <person name="Fauchery L."/>
            <person name="Girlanda M."/>
            <person name="Hayes R."/>
            <person name="Keri Z."/>
            <person name="LaButti K."/>
            <person name="Lipzen A."/>
            <person name="Lombard V."/>
            <person name="Magnuson J."/>
            <person name="Maillard F."/>
            <person name="Morin E."/>
            <person name="Murat C."/>
            <person name="Nolan M."/>
            <person name="Ohm R."/>
            <person name="Pangilinan J."/>
            <person name="Pereira M."/>
            <person name="Perotto S."/>
            <person name="Peter M."/>
            <person name="Riley R."/>
            <person name="Sitrit Y."/>
            <person name="Stielow B."/>
            <person name="Szollosi G."/>
            <person name="Zifcakova L."/>
            <person name="Stursova M."/>
            <person name="Spatafora J.W."/>
            <person name="Tedersoo L."/>
            <person name="Vaario L.-M."/>
            <person name="Yamada A."/>
            <person name="Yan M."/>
            <person name="Wang P."/>
            <person name="Xu J."/>
            <person name="Bruns T."/>
            <person name="Baldrian P."/>
            <person name="Vilgalys R."/>
            <person name="Henrissat B."/>
            <person name="Grigoriev I.V."/>
            <person name="Hibbett D."/>
            <person name="Nagy L.G."/>
            <person name="Martin F.M."/>
        </authorList>
    </citation>
    <scope>NUCLEOTIDE SEQUENCE</scope>
    <source>
        <strain evidence="3">BED1</strain>
    </source>
</reference>
<gene>
    <name evidence="3" type="ORF">L210DRAFT_3511567</name>
</gene>
<feature type="signal peptide" evidence="1">
    <location>
        <begin position="1"/>
        <end position="22"/>
    </location>
</feature>
<sequence length="305" mass="33850">MANSDVTSMLCVIICLHHAAQGAPGASCLHLQGHGWLVRYQALFMIVKIEKVDTSTFYTCAGEVVVMAVMTSLVAPSHRIVMRCTVMKARLIKVKTKNHGCCGLGVGSLRCHHETWLWQKKTNEEAVRSPLAIKAVLYGDGEVVSELIAQLAQETYSTNLLPIKNHQLMAEPFTNLFYYIPNVTLSVVNQVLPALNGGSNTKRSKVDKELWGHGWVESQYRNWLQDMHERQIQTTNETNLMLRYGCPGAGDDMLHIPLPYYSVPNASYRTSLGYVATDNIACFDFESRKDVKNGRSGTADTAAAI</sequence>
<evidence type="ECO:0000256" key="1">
    <source>
        <dbReference type="SAM" id="SignalP"/>
    </source>
</evidence>
<evidence type="ECO:0000313" key="3">
    <source>
        <dbReference type="EMBL" id="KAF8416997.1"/>
    </source>
</evidence>
<proteinExistence type="predicted"/>
<reference evidence="3" key="2">
    <citation type="journal article" date="2020" name="Nat. Commun.">
        <title>Large-scale genome sequencing of mycorrhizal fungi provides insights into the early evolution of symbiotic traits.</title>
        <authorList>
            <person name="Miyauchi S."/>
            <person name="Kiss E."/>
            <person name="Kuo A."/>
            <person name="Drula E."/>
            <person name="Kohler A."/>
            <person name="Sanchez-Garcia M."/>
            <person name="Morin E."/>
            <person name="Andreopoulos B."/>
            <person name="Barry K.W."/>
            <person name="Bonito G."/>
            <person name="Buee M."/>
            <person name="Carver A."/>
            <person name="Chen C."/>
            <person name="Cichocki N."/>
            <person name="Clum A."/>
            <person name="Culley D."/>
            <person name="Crous P.W."/>
            <person name="Fauchery L."/>
            <person name="Girlanda M."/>
            <person name="Hayes R.D."/>
            <person name="Keri Z."/>
            <person name="LaButti K."/>
            <person name="Lipzen A."/>
            <person name="Lombard V."/>
            <person name="Magnuson J."/>
            <person name="Maillard F."/>
            <person name="Murat C."/>
            <person name="Nolan M."/>
            <person name="Ohm R.A."/>
            <person name="Pangilinan J."/>
            <person name="Pereira M.F."/>
            <person name="Perotto S."/>
            <person name="Peter M."/>
            <person name="Pfister S."/>
            <person name="Riley R."/>
            <person name="Sitrit Y."/>
            <person name="Stielow J.B."/>
            <person name="Szollosi G."/>
            <person name="Zifcakova L."/>
            <person name="Stursova M."/>
            <person name="Spatafora J.W."/>
            <person name="Tedersoo L."/>
            <person name="Vaario L.M."/>
            <person name="Yamada A."/>
            <person name="Yan M."/>
            <person name="Wang P."/>
            <person name="Xu J."/>
            <person name="Bruns T."/>
            <person name="Baldrian P."/>
            <person name="Vilgalys R."/>
            <person name="Dunand C."/>
            <person name="Henrissat B."/>
            <person name="Grigoriev I.V."/>
            <person name="Hibbett D."/>
            <person name="Nagy L.G."/>
            <person name="Martin F.M."/>
        </authorList>
    </citation>
    <scope>NUCLEOTIDE SEQUENCE</scope>
    <source>
        <strain evidence="3">BED1</strain>
    </source>
</reference>
<dbReference type="GO" id="GO:0009166">
    <property type="term" value="P:nucleotide catabolic process"/>
    <property type="evidence" value="ECO:0007669"/>
    <property type="project" value="InterPro"/>
</dbReference>
<feature type="chain" id="PRO_5042110233" description="Putative 5'-nucleotidase C-terminal domain-containing protein" evidence="1">
    <location>
        <begin position="23"/>
        <end position="305"/>
    </location>
</feature>
<organism evidence="3 4">
    <name type="scientific">Boletus edulis BED1</name>
    <dbReference type="NCBI Taxonomy" id="1328754"/>
    <lineage>
        <taxon>Eukaryota</taxon>
        <taxon>Fungi</taxon>
        <taxon>Dikarya</taxon>
        <taxon>Basidiomycota</taxon>
        <taxon>Agaricomycotina</taxon>
        <taxon>Agaricomycetes</taxon>
        <taxon>Agaricomycetidae</taxon>
        <taxon>Boletales</taxon>
        <taxon>Boletineae</taxon>
        <taxon>Boletaceae</taxon>
        <taxon>Boletoideae</taxon>
        <taxon>Boletus</taxon>
    </lineage>
</organism>
<dbReference type="Gene3D" id="3.90.780.10">
    <property type="entry name" value="5'-Nucleotidase, C-terminal domain"/>
    <property type="match status" value="1"/>
</dbReference>
<accession>A0AAD4BBY0</accession>